<evidence type="ECO:0000313" key="1">
    <source>
        <dbReference type="EMBL" id="MFD0915442.1"/>
    </source>
</evidence>
<organism evidence="1 2">
    <name type="scientific">Pseudahrensia aquimaris</name>
    <dbReference type="NCBI Taxonomy" id="744461"/>
    <lineage>
        <taxon>Bacteria</taxon>
        <taxon>Pseudomonadati</taxon>
        <taxon>Pseudomonadota</taxon>
        <taxon>Alphaproteobacteria</taxon>
        <taxon>Hyphomicrobiales</taxon>
        <taxon>Ahrensiaceae</taxon>
        <taxon>Pseudahrensia</taxon>
    </lineage>
</organism>
<reference evidence="2" key="1">
    <citation type="journal article" date="2019" name="Int. J. Syst. Evol. Microbiol.">
        <title>The Global Catalogue of Microorganisms (GCM) 10K type strain sequencing project: providing services to taxonomists for standard genome sequencing and annotation.</title>
        <authorList>
            <consortium name="The Broad Institute Genomics Platform"/>
            <consortium name="The Broad Institute Genome Sequencing Center for Infectious Disease"/>
            <person name="Wu L."/>
            <person name="Ma J."/>
        </authorList>
    </citation>
    <scope>NUCLEOTIDE SEQUENCE [LARGE SCALE GENOMIC DNA]</scope>
    <source>
        <strain evidence="2">CCUG 60023</strain>
    </source>
</reference>
<dbReference type="RefSeq" id="WP_377211284.1">
    <property type="nucleotide sequence ID" value="NZ_JBHTJV010000002.1"/>
</dbReference>
<sequence length="148" mass="16290">MTNTIITQGRFTGTHLTYIPLADVSDLAVFSGNLDISSDTDPALIVPHLARLKAVRIAFPSSADGRGNSIAKRLRAEGYRGPIRAFGHVHADQYPLALRNGFTDVEIEPTLANRQPEALWTDSHSRLNHTYLERLKTGSEVLDERLAA</sequence>
<dbReference type="Proteomes" id="UP001597101">
    <property type="component" value="Unassembled WGS sequence"/>
</dbReference>
<comment type="caution">
    <text evidence="1">The sequence shown here is derived from an EMBL/GenBank/DDBJ whole genome shotgun (WGS) entry which is preliminary data.</text>
</comment>
<dbReference type="InterPro" id="IPR008318">
    <property type="entry name" value="UCP030820"/>
</dbReference>
<proteinExistence type="predicted"/>
<protein>
    <submittedName>
        <fullName evidence="1">DUF934 domain-containing protein</fullName>
    </submittedName>
</protein>
<gene>
    <name evidence="1" type="ORF">ACFQ14_03380</name>
</gene>
<dbReference type="Pfam" id="PF06073">
    <property type="entry name" value="DUF934"/>
    <property type="match status" value="1"/>
</dbReference>
<evidence type="ECO:0000313" key="2">
    <source>
        <dbReference type="Proteomes" id="UP001597101"/>
    </source>
</evidence>
<accession>A0ABW3FCZ9</accession>
<dbReference type="EMBL" id="JBHTJV010000002">
    <property type="protein sequence ID" value="MFD0915442.1"/>
    <property type="molecule type" value="Genomic_DNA"/>
</dbReference>
<keyword evidence="2" id="KW-1185">Reference proteome</keyword>
<name>A0ABW3FCZ9_9HYPH</name>